<protein>
    <submittedName>
        <fullName evidence="2">Uncharacterized protein</fullName>
    </submittedName>
</protein>
<accession>A0A7N0ZZF2</accession>
<organism evidence="2 3">
    <name type="scientific">Kalanchoe fedtschenkoi</name>
    <name type="common">Lavender scallops</name>
    <name type="synonym">South American air plant</name>
    <dbReference type="NCBI Taxonomy" id="63787"/>
    <lineage>
        <taxon>Eukaryota</taxon>
        <taxon>Viridiplantae</taxon>
        <taxon>Streptophyta</taxon>
        <taxon>Embryophyta</taxon>
        <taxon>Tracheophyta</taxon>
        <taxon>Spermatophyta</taxon>
        <taxon>Magnoliopsida</taxon>
        <taxon>eudicotyledons</taxon>
        <taxon>Gunneridae</taxon>
        <taxon>Pentapetalae</taxon>
        <taxon>Saxifragales</taxon>
        <taxon>Crassulaceae</taxon>
        <taxon>Kalanchoe</taxon>
    </lineage>
</organism>
<proteinExistence type="predicted"/>
<keyword evidence="1" id="KW-0175">Coiled coil</keyword>
<evidence type="ECO:0000313" key="2">
    <source>
        <dbReference type="EnsemblPlants" id="Kaladp0058s0594.1.v1.1"/>
    </source>
</evidence>
<sequence length="333" mass="38039">MAGEGGFELERYAARRLAAVRNQIEGHRKDLQVVTAALEDLRLKKEMRCAINDPPIQTFENRVATMVGSYIDELKTLEEGLRMAFIRQLIMKNAEIRKFREIKGSTSNIEDKSRLSSSNAMKLVELSKQIEDQQKEFEAVSVVLRDLKLRKETVEQEVNRCEVEHAVNDASLQMFEKRVAKIEDSISAVGSIIDEMKNMEEALREGFIKQMFKKNAQIRKLQEISDSTSKINDQSRFSSKNDCEEMLAELSKKIEEQLKEFQAWIVALSDCEEGRLAAVRKQIEEQRQDFETVRAARTRWNFTGAGCHPYVVVAPKLFALPWTTSAVTVGPDS</sequence>
<dbReference type="PANTHER" id="PTHR36001:SF2">
    <property type="entry name" value="CTAGE FAMILY PROTEIN-RELATED"/>
    <property type="match status" value="1"/>
</dbReference>
<dbReference type="AlphaFoldDB" id="A0A7N0ZZF2"/>
<keyword evidence="3" id="KW-1185">Reference proteome</keyword>
<dbReference type="Proteomes" id="UP000594263">
    <property type="component" value="Unplaced"/>
</dbReference>
<dbReference type="EnsemblPlants" id="Kaladp0058s0594.1.v1.1">
    <property type="protein sequence ID" value="Kaladp0058s0594.1.v1.1"/>
    <property type="gene ID" value="Kaladp0058s0594.v1.1"/>
</dbReference>
<dbReference type="PANTHER" id="PTHR36001">
    <property type="entry name" value="CTAGE FAMILY PROTEIN-RELATED"/>
    <property type="match status" value="1"/>
</dbReference>
<dbReference type="Gramene" id="Kaladp0058s0594.1.v1.1">
    <property type="protein sequence ID" value="Kaladp0058s0594.1.v1.1"/>
    <property type="gene ID" value="Kaladp0058s0594.v1.1"/>
</dbReference>
<name>A0A7N0ZZF2_KALFE</name>
<reference evidence="2" key="1">
    <citation type="submission" date="2021-01" db="UniProtKB">
        <authorList>
            <consortium name="EnsemblPlants"/>
        </authorList>
    </citation>
    <scope>IDENTIFICATION</scope>
</reference>
<dbReference type="InterPro" id="IPR053327">
    <property type="entry name" value="KIP"/>
</dbReference>
<feature type="coiled-coil region" evidence="1">
    <location>
        <begin position="240"/>
        <end position="296"/>
    </location>
</feature>
<evidence type="ECO:0000313" key="3">
    <source>
        <dbReference type="Proteomes" id="UP000594263"/>
    </source>
</evidence>
<evidence type="ECO:0000256" key="1">
    <source>
        <dbReference type="SAM" id="Coils"/>
    </source>
</evidence>